<dbReference type="GO" id="GO:0006974">
    <property type="term" value="P:DNA damage response"/>
    <property type="evidence" value="ECO:0007669"/>
    <property type="project" value="TreeGrafter"/>
</dbReference>
<keyword evidence="3" id="KW-1185">Reference proteome</keyword>
<evidence type="ECO:0000313" key="2">
    <source>
        <dbReference type="EMBL" id="PYE82360.1"/>
    </source>
</evidence>
<gene>
    <name evidence="2" type="ORF">DFP88_104114</name>
</gene>
<dbReference type="Proteomes" id="UP000248311">
    <property type="component" value="Unassembled WGS sequence"/>
</dbReference>
<evidence type="ECO:0000313" key="3">
    <source>
        <dbReference type="Proteomes" id="UP000248311"/>
    </source>
</evidence>
<name>A0A318SU85_9RHOB</name>
<organism evidence="2 3">
    <name type="scientific">Pseudoroseicyclus aestuarii</name>
    <dbReference type="NCBI Taxonomy" id="1795041"/>
    <lineage>
        <taxon>Bacteria</taxon>
        <taxon>Pseudomonadati</taxon>
        <taxon>Pseudomonadota</taxon>
        <taxon>Alphaproteobacteria</taxon>
        <taxon>Rhodobacterales</taxon>
        <taxon>Paracoccaceae</taxon>
        <taxon>Pseudoroseicyclus</taxon>
    </lineage>
</organism>
<dbReference type="RefSeq" id="WP_110815033.1">
    <property type="nucleotide sequence ID" value="NZ_QJTE01000004.1"/>
</dbReference>
<evidence type="ECO:0008006" key="4">
    <source>
        <dbReference type="Google" id="ProtNLM"/>
    </source>
</evidence>
<dbReference type="Pfam" id="PF04402">
    <property type="entry name" value="SIMPL"/>
    <property type="match status" value="1"/>
</dbReference>
<sequence>MTHPLRPVGLAAALSAAAFGLAGPAAAQDRAPHQIIVMGEGEATAKPDRATVTLGVEAEAATPREASDMMSEAAARVIDRLVESGIPRAAIQTGQLTLDQQYGEEPSDERPFLAGTMLTVRVTDLDSLGEVLNAAITDGANRLQGVDFGIEDDSVLREEARRDAVADARERAEVLADAAGVSLGDILQISETGSGRPRPMQRGDAMMVAEAALPVAPGDLTVSQLVEIVWEIDEGDEDETEVGDQD</sequence>
<feature type="chain" id="PRO_5016430285" description="SIMPL domain-containing protein" evidence="1">
    <location>
        <begin position="28"/>
        <end position="246"/>
    </location>
</feature>
<evidence type="ECO:0000256" key="1">
    <source>
        <dbReference type="SAM" id="SignalP"/>
    </source>
</evidence>
<dbReference type="EMBL" id="QJTE01000004">
    <property type="protein sequence ID" value="PYE82360.1"/>
    <property type="molecule type" value="Genomic_DNA"/>
</dbReference>
<dbReference type="InterPro" id="IPR052022">
    <property type="entry name" value="26kDa_periplasmic_antigen"/>
</dbReference>
<proteinExistence type="predicted"/>
<keyword evidence="1" id="KW-0732">Signal</keyword>
<dbReference type="OrthoDB" id="9813144at2"/>
<comment type="caution">
    <text evidence="2">The sequence shown here is derived from an EMBL/GenBank/DDBJ whole genome shotgun (WGS) entry which is preliminary data.</text>
</comment>
<dbReference type="InterPro" id="IPR007497">
    <property type="entry name" value="SIMPL/DUF541"/>
</dbReference>
<dbReference type="Gene3D" id="3.30.70.2970">
    <property type="entry name" value="Protein of unknown function (DUF541), domain 2"/>
    <property type="match status" value="1"/>
</dbReference>
<dbReference type="Gene3D" id="3.30.110.170">
    <property type="entry name" value="Protein of unknown function (DUF541), domain 1"/>
    <property type="match status" value="1"/>
</dbReference>
<dbReference type="PANTHER" id="PTHR34387:SF1">
    <property type="entry name" value="PERIPLASMIC IMMUNOGENIC PROTEIN"/>
    <property type="match status" value="1"/>
</dbReference>
<reference evidence="2 3" key="1">
    <citation type="submission" date="2018-06" db="EMBL/GenBank/DDBJ databases">
        <title>Genomic Encyclopedia of Type Strains, Phase III (KMG-III): the genomes of soil and plant-associated and newly described type strains.</title>
        <authorList>
            <person name="Whitman W."/>
        </authorList>
    </citation>
    <scope>NUCLEOTIDE SEQUENCE [LARGE SCALE GENOMIC DNA]</scope>
    <source>
        <strain evidence="2 3">CECT 9025</strain>
    </source>
</reference>
<dbReference type="PANTHER" id="PTHR34387">
    <property type="entry name" value="SLR1258 PROTEIN"/>
    <property type="match status" value="1"/>
</dbReference>
<accession>A0A318SU85</accession>
<protein>
    <recommendedName>
        <fullName evidence="4">SIMPL domain-containing protein</fullName>
    </recommendedName>
</protein>
<feature type="signal peptide" evidence="1">
    <location>
        <begin position="1"/>
        <end position="27"/>
    </location>
</feature>
<dbReference type="AlphaFoldDB" id="A0A318SU85"/>